<dbReference type="PANTHER" id="PTHR47514">
    <property type="entry name" value="TRANSKETOLASE N-TERMINAL SECTION-RELATED"/>
    <property type="match status" value="1"/>
</dbReference>
<proteinExistence type="inferred from homology"/>
<evidence type="ECO:0000259" key="4">
    <source>
        <dbReference type="Pfam" id="PF00456"/>
    </source>
</evidence>
<dbReference type="CDD" id="cd02012">
    <property type="entry name" value="TPP_TK"/>
    <property type="match status" value="1"/>
</dbReference>
<dbReference type="Proteomes" id="UP000885660">
    <property type="component" value="Unassembled WGS sequence"/>
</dbReference>
<reference evidence="5" key="1">
    <citation type="journal article" date="2020" name="mSystems">
        <title>Genome- and Community-Level Interaction Insights into Carbon Utilization and Element Cycling Functions of Hydrothermarchaeota in Hydrothermal Sediment.</title>
        <authorList>
            <person name="Zhou Z."/>
            <person name="Liu Y."/>
            <person name="Xu W."/>
            <person name="Pan J."/>
            <person name="Luo Z.H."/>
            <person name="Li M."/>
        </authorList>
    </citation>
    <scope>NUCLEOTIDE SEQUENCE [LARGE SCALE GENOMIC DNA]</scope>
    <source>
        <strain evidence="5">HyVt-219</strain>
    </source>
</reference>
<organism evidence="5">
    <name type="scientific">Aerophobetes bacterium</name>
    <dbReference type="NCBI Taxonomy" id="2030807"/>
    <lineage>
        <taxon>Bacteria</taxon>
        <taxon>Candidatus Aerophobota</taxon>
    </lineage>
</organism>
<dbReference type="SUPFAM" id="SSF52518">
    <property type="entry name" value="Thiamin diphosphate-binding fold (THDP-binding)"/>
    <property type="match status" value="1"/>
</dbReference>
<dbReference type="AlphaFoldDB" id="A0A7V0MYJ9"/>
<comment type="cofactor">
    <cofactor evidence="1">
        <name>thiamine diphosphate</name>
        <dbReference type="ChEBI" id="CHEBI:58937"/>
    </cofactor>
</comment>
<accession>A0A7V0MYJ9</accession>
<name>A0A7V0MYJ9_UNCAE</name>
<comment type="caution">
    <text evidence="5">The sequence shown here is derived from an EMBL/GenBank/DDBJ whole genome shotgun (WGS) entry which is preliminary data.</text>
</comment>
<keyword evidence="3" id="KW-0786">Thiamine pyrophosphate</keyword>
<comment type="similarity">
    <text evidence="2">Belongs to the transketolase family.</text>
</comment>
<feature type="domain" description="Transketolase N-terminal" evidence="4">
    <location>
        <begin position="13"/>
        <end position="278"/>
    </location>
</feature>
<dbReference type="Pfam" id="PF00456">
    <property type="entry name" value="Transketolase_N"/>
    <property type="match status" value="1"/>
</dbReference>
<protein>
    <submittedName>
        <fullName evidence="5">Transketolase</fullName>
    </submittedName>
</protein>
<dbReference type="InterPro" id="IPR005474">
    <property type="entry name" value="Transketolase_N"/>
</dbReference>
<dbReference type="Gene3D" id="3.40.50.970">
    <property type="match status" value="1"/>
</dbReference>
<dbReference type="InterPro" id="IPR029061">
    <property type="entry name" value="THDP-binding"/>
</dbReference>
<evidence type="ECO:0000256" key="3">
    <source>
        <dbReference type="ARBA" id="ARBA00023052"/>
    </source>
</evidence>
<dbReference type="PANTHER" id="PTHR47514:SF1">
    <property type="entry name" value="TRANSKETOLASE N-TERMINAL SECTION-RELATED"/>
    <property type="match status" value="1"/>
</dbReference>
<gene>
    <name evidence="5" type="ORF">ENG47_01405</name>
</gene>
<dbReference type="EMBL" id="DRBC01000085">
    <property type="protein sequence ID" value="HDN84399.1"/>
    <property type="molecule type" value="Genomic_DNA"/>
</dbReference>
<sequence length="290" mass="32183">MNKKPVERKKLEEIANRLRIKVVKMIGKSGFGHAGGSMSIAEILTTLYFYELQVDPENPAWEERDRFILSKGHAAPIFYAVLSEKGFIPEDILLTIHHPDSPLQCHPDMRLCPGVEASTGALGQGLSIAVGMALGAKLKGKSFRVYALLGDGEAQEGQVWEAAMSASKFKLDNLLAIIDYNKLELSGKINEVMPLEPLYDKWVSFGWHVLEINGHSFTQIINALDEAKKIKGKPTLIIAHTVKGQGVSFMEDKVEWHAVSMSVDQVKEALKELGCPQEEIELTLSQMKEE</sequence>
<evidence type="ECO:0000256" key="1">
    <source>
        <dbReference type="ARBA" id="ARBA00001964"/>
    </source>
</evidence>
<evidence type="ECO:0000313" key="5">
    <source>
        <dbReference type="EMBL" id="HDN84399.1"/>
    </source>
</evidence>
<evidence type="ECO:0000256" key="2">
    <source>
        <dbReference type="ARBA" id="ARBA00007131"/>
    </source>
</evidence>